<dbReference type="HOGENOM" id="CLU_620676_0_0_9"/>
<protein>
    <recommendedName>
        <fullName evidence="3">Restriction endonuclease</fullName>
    </recommendedName>
</protein>
<dbReference type="Pfam" id="PF10117">
    <property type="entry name" value="McrBC"/>
    <property type="match status" value="1"/>
</dbReference>
<dbReference type="KEGG" id="pste:PSTEL_07995"/>
<dbReference type="EMBL" id="CP009286">
    <property type="protein sequence ID" value="AIQ63051.1"/>
    <property type="molecule type" value="Genomic_DNA"/>
</dbReference>
<dbReference type="PANTHER" id="PTHR38733:SF1">
    <property type="entry name" value="TYPE IV METHYL-DIRECTED RESTRICTION ENZYME ECOKMCRBC"/>
    <property type="match status" value="1"/>
</dbReference>
<keyword evidence="2" id="KW-1185">Reference proteome</keyword>
<dbReference type="PANTHER" id="PTHR38733">
    <property type="entry name" value="PROTEIN MCRC"/>
    <property type="match status" value="1"/>
</dbReference>
<dbReference type="InterPro" id="IPR019292">
    <property type="entry name" value="McrC"/>
</dbReference>
<dbReference type="OrthoDB" id="9786961at2"/>
<dbReference type="Proteomes" id="UP000029507">
    <property type="component" value="Chromosome"/>
</dbReference>
<evidence type="ECO:0008006" key="3">
    <source>
        <dbReference type="Google" id="ProtNLM"/>
    </source>
</evidence>
<name>A0A089LND0_9BACL</name>
<dbReference type="STRING" id="169760.PSTEL_07995"/>
<proteinExistence type="predicted"/>
<evidence type="ECO:0000313" key="1">
    <source>
        <dbReference type="EMBL" id="AIQ63051.1"/>
    </source>
</evidence>
<gene>
    <name evidence="1" type="ORF">PSTEL_07995</name>
</gene>
<reference evidence="1 2" key="1">
    <citation type="submission" date="2014-08" db="EMBL/GenBank/DDBJ databases">
        <title>Comparative genomics of the Paenibacillus odorifer group.</title>
        <authorList>
            <person name="den Bakker H.C."/>
            <person name="Tsai Y.-C."/>
            <person name="Martin N."/>
            <person name="Korlach J."/>
            <person name="Wiedmann M."/>
        </authorList>
    </citation>
    <scope>NUCLEOTIDE SEQUENCE [LARGE SCALE GENOMIC DNA]</scope>
    <source>
        <strain evidence="1 2">DSM 14472</strain>
    </source>
</reference>
<dbReference type="RefSeq" id="WP_038694513.1">
    <property type="nucleotide sequence ID" value="NZ_CP009286.1"/>
</dbReference>
<dbReference type="AlphaFoldDB" id="A0A089LND0"/>
<sequence length="455" mass="52290">MKSAQGRTEIIANDLSEIGLINDDEKIWLQNLCLYLDKELFTIRLTDKSDDEPVIEFRHGRWYAGRYVGEIQYMGRTLRITPRYESSFHRWISTIWGVRMIQSKGSYRNANMWLWELIARIWGEQLIRGAKHGLPYTRMEETLKAPSLRGRMKVMETALEIGKGTNRLASLSKSKVVHPDIAYILSNGYRRIKKELGHRNAHNWLSDRGREIIGLLLQSEGCRSYKTIYKIPKIKYTPILESYRPVVDLTLRILQQKSFGFSSNGVQEVTGTLLDMAEIWELYVYHLLRNALAGIEVIHTGRVREAVGNLFVNGNGKKIASLKPDFIIRMPSSKQVLAVVDAKYKHTFVTLSKPTGLERNDLYQIHAYMDAFSDQGYSAPGILVYPDENDAEVRRYQQGNPWFSSQLKSNLYFYGVNGELGEEDSDNGLTPSEEQFCMGVRELLVGNLRNGMWDE</sequence>
<evidence type="ECO:0000313" key="2">
    <source>
        <dbReference type="Proteomes" id="UP000029507"/>
    </source>
</evidence>
<accession>A0A089LND0</accession>
<organism evidence="1 2">
    <name type="scientific">Paenibacillus stellifer</name>
    <dbReference type="NCBI Taxonomy" id="169760"/>
    <lineage>
        <taxon>Bacteria</taxon>
        <taxon>Bacillati</taxon>
        <taxon>Bacillota</taxon>
        <taxon>Bacilli</taxon>
        <taxon>Bacillales</taxon>
        <taxon>Paenibacillaceae</taxon>
        <taxon>Paenibacillus</taxon>
    </lineage>
</organism>